<dbReference type="InterPro" id="IPR024133">
    <property type="entry name" value="TM_138"/>
</dbReference>
<evidence type="ECO:0000256" key="12">
    <source>
        <dbReference type="ARBA" id="ARBA00023180"/>
    </source>
</evidence>
<dbReference type="OrthoDB" id="189688at2759"/>
<evidence type="ECO:0000313" key="16">
    <source>
        <dbReference type="Proteomes" id="UP000594262"/>
    </source>
</evidence>
<keyword evidence="6" id="KW-0926">Vacuole</keyword>
<dbReference type="GO" id="GO:0005774">
    <property type="term" value="C:vacuolar membrane"/>
    <property type="evidence" value="ECO:0007669"/>
    <property type="project" value="UniProtKB-SubCell"/>
</dbReference>
<evidence type="ECO:0000256" key="4">
    <source>
        <dbReference type="ARBA" id="ARBA00010572"/>
    </source>
</evidence>
<dbReference type="AlphaFoldDB" id="A0A7M5V950"/>
<evidence type="ECO:0000256" key="11">
    <source>
        <dbReference type="ARBA" id="ARBA00023136"/>
    </source>
</evidence>
<evidence type="ECO:0000256" key="9">
    <source>
        <dbReference type="ARBA" id="ARBA00022989"/>
    </source>
</evidence>
<evidence type="ECO:0000256" key="13">
    <source>
        <dbReference type="ARBA" id="ARBA00023273"/>
    </source>
</evidence>
<evidence type="ECO:0000256" key="14">
    <source>
        <dbReference type="SAM" id="Phobius"/>
    </source>
</evidence>
<keyword evidence="11 14" id="KW-0472">Membrane</keyword>
<evidence type="ECO:0000313" key="15">
    <source>
        <dbReference type="EnsemblMetazoa" id="CLYHEMP009729.1"/>
    </source>
</evidence>
<dbReference type="EnsemblMetazoa" id="CLYHEMT009729.1">
    <property type="protein sequence ID" value="CLYHEMP009729.1"/>
    <property type="gene ID" value="CLYHEMG009729"/>
</dbReference>
<accession>A0A7M5V950</accession>
<keyword evidence="9 14" id="KW-1133">Transmembrane helix</keyword>
<keyword evidence="10" id="KW-0969">Cilium</keyword>
<keyword evidence="16" id="KW-1185">Reference proteome</keyword>
<dbReference type="GO" id="GO:0030030">
    <property type="term" value="P:cell projection organization"/>
    <property type="evidence" value="ECO:0007669"/>
    <property type="project" value="UniProtKB-KW"/>
</dbReference>
<evidence type="ECO:0000256" key="1">
    <source>
        <dbReference type="ARBA" id="ARBA00003709"/>
    </source>
</evidence>
<feature type="transmembrane region" description="Helical" evidence="14">
    <location>
        <begin position="46"/>
        <end position="64"/>
    </location>
</feature>
<keyword evidence="13" id="KW-0966">Cell projection</keyword>
<dbReference type="Pfam" id="PF14935">
    <property type="entry name" value="TMEM138"/>
    <property type="match status" value="1"/>
</dbReference>
<keyword evidence="12" id="KW-0325">Glycoprotein</keyword>
<reference evidence="15" key="1">
    <citation type="submission" date="2021-01" db="UniProtKB">
        <authorList>
            <consortium name="EnsemblMetazoa"/>
        </authorList>
    </citation>
    <scope>IDENTIFICATION</scope>
</reference>
<dbReference type="PANTHER" id="PTHR13306:SF6">
    <property type="entry name" value="TRANSMEMBRANE PROTEIN 138"/>
    <property type="match status" value="1"/>
</dbReference>
<feature type="transmembrane region" description="Helical" evidence="14">
    <location>
        <begin position="118"/>
        <end position="135"/>
    </location>
</feature>
<dbReference type="GO" id="GO:0005929">
    <property type="term" value="C:cilium"/>
    <property type="evidence" value="ECO:0007669"/>
    <property type="project" value="UniProtKB-SubCell"/>
</dbReference>
<evidence type="ECO:0000256" key="6">
    <source>
        <dbReference type="ARBA" id="ARBA00022554"/>
    </source>
</evidence>
<keyword evidence="8" id="KW-0970">Cilium biogenesis/degradation</keyword>
<feature type="transmembrane region" description="Helical" evidence="14">
    <location>
        <begin position="147"/>
        <end position="168"/>
    </location>
</feature>
<keyword evidence="7 14" id="KW-0812">Transmembrane</keyword>
<dbReference type="PANTHER" id="PTHR13306">
    <property type="entry name" value="TRANSMEMBRANE PROTEIN 138"/>
    <property type="match status" value="1"/>
</dbReference>
<feature type="transmembrane region" description="Helical" evidence="14">
    <location>
        <begin position="84"/>
        <end position="111"/>
    </location>
</feature>
<evidence type="ECO:0000256" key="10">
    <source>
        <dbReference type="ARBA" id="ARBA00023069"/>
    </source>
</evidence>
<name>A0A7M5V950_9CNID</name>
<proteinExistence type="inferred from homology"/>
<sequence length="197" mass="23105">GGKNINAGDFSNIVFKNGILAVEQQKSKQNVNKNETAMQVSRYKPVVYLQFFLLLIDILINSFAEIFRADNVVLLVLFVIQDVGLLLSLIVLFLVFFNTFVFRAGVIFLLVRKFKTTLLCIILYLMLSVGLHIWTMSRKWGDDIKYIWFNGFQALYAIQRIVSVVYYFTYKRAMVKLSDPKYYRDTEWLRKELARIR</sequence>
<dbReference type="Proteomes" id="UP000594262">
    <property type="component" value="Unplaced"/>
</dbReference>
<protein>
    <recommendedName>
        <fullName evidence="5">Transmembrane protein 138</fullName>
    </recommendedName>
</protein>
<evidence type="ECO:0000256" key="5">
    <source>
        <dbReference type="ARBA" id="ARBA00014515"/>
    </source>
</evidence>
<comment type="subcellular location">
    <subcellularLocation>
        <location evidence="3">Cell projection</location>
        <location evidence="3">Cilium</location>
    </subcellularLocation>
    <subcellularLocation>
        <location evidence="2">Vacuole membrane</location>
        <topology evidence="2">Multi-pass membrane protein</topology>
    </subcellularLocation>
</comment>
<evidence type="ECO:0000256" key="2">
    <source>
        <dbReference type="ARBA" id="ARBA00004128"/>
    </source>
</evidence>
<evidence type="ECO:0000256" key="3">
    <source>
        <dbReference type="ARBA" id="ARBA00004138"/>
    </source>
</evidence>
<comment type="similarity">
    <text evidence="4">Belongs to the TMEM138 family.</text>
</comment>
<evidence type="ECO:0000256" key="7">
    <source>
        <dbReference type="ARBA" id="ARBA00022692"/>
    </source>
</evidence>
<evidence type="ECO:0000256" key="8">
    <source>
        <dbReference type="ARBA" id="ARBA00022794"/>
    </source>
</evidence>
<comment type="function">
    <text evidence="1">Required for ciliogenesis.</text>
</comment>
<organism evidence="15 16">
    <name type="scientific">Clytia hemisphaerica</name>
    <dbReference type="NCBI Taxonomy" id="252671"/>
    <lineage>
        <taxon>Eukaryota</taxon>
        <taxon>Metazoa</taxon>
        <taxon>Cnidaria</taxon>
        <taxon>Hydrozoa</taxon>
        <taxon>Hydroidolina</taxon>
        <taxon>Leptothecata</taxon>
        <taxon>Obeliida</taxon>
        <taxon>Clytiidae</taxon>
        <taxon>Clytia</taxon>
    </lineage>
</organism>